<name>L1I8B3_GUITC</name>
<evidence type="ECO:0000313" key="1">
    <source>
        <dbReference type="EMBL" id="EKX32297.1"/>
    </source>
</evidence>
<dbReference type="RefSeq" id="XP_005819277.1">
    <property type="nucleotide sequence ID" value="XM_005819220.1"/>
</dbReference>
<dbReference type="KEGG" id="gtt:GUITHDRAFT_121530"/>
<dbReference type="AlphaFoldDB" id="L1I8B3"/>
<proteinExistence type="predicted"/>
<dbReference type="HOGENOM" id="CLU_1520657_0_0_1"/>
<dbReference type="Proteomes" id="UP000011087">
    <property type="component" value="Unassembled WGS sequence"/>
</dbReference>
<accession>L1I8B3</accession>
<dbReference type="PaxDb" id="55529-EKX32297"/>
<organism evidence="1">
    <name type="scientific">Guillardia theta (strain CCMP2712)</name>
    <name type="common">Cryptophyte</name>
    <dbReference type="NCBI Taxonomy" id="905079"/>
    <lineage>
        <taxon>Eukaryota</taxon>
        <taxon>Cryptophyceae</taxon>
        <taxon>Pyrenomonadales</taxon>
        <taxon>Geminigeraceae</taxon>
        <taxon>Guillardia</taxon>
    </lineage>
</organism>
<dbReference type="SUPFAM" id="SSF47473">
    <property type="entry name" value="EF-hand"/>
    <property type="match status" value="1"/>
</dbReference>
<dbReference type="Gene3D" id="1.10.238.10">
    <property type="entry name" value="EF-hand"/>
    <property type="match status" value="1"/>
</dbReference>
<reference evidence="3" key="2">
    <citation type="submission" date="2012-11" db="EMBL/GenBank/DDBJ databases">
        <authorList>
            <person name="Kuo A."/>
            <person name="Curtis B.A."/>
            <person name="Tanifuji G."/>
            <person name="Burki F."/>
            <person name="Gruber A."/>
            <person name="Irimia M."/>
            <person name="Maruyama S."/>
            <person name="Arias M.C."/>
            <person name="Ball S.G."/>
            <person name="Gile G.H."/>
            <person name="Hirakawa Y."/>
            <person name="Hopkins J.F."/>
            <person name="Rensing S.A."/>
            <person name="Schmutz J."/>
            <person name="Symeonidi A."/>
            <person name="Elias M."/>
            <person name="Eveleigh R.J."/>
            <person name="Herman E.K."/>
            <person name="Klute M.J."/>
            <person name="Nakayama T."/>
            <person name="Obornik M."/>
            <person name="Reyes-Prieto A."/>
            <person name="Armbrust E.V."/>
            <person name="Aves S.J."/>
            <person name="Beiko R.G."/>
            <person name="Coutinho P."/>
            <person name="Dacks J.B."/>
            <person name="Durnford D.G."/>
            <person name="Fast N.M."/>
            <person name="Green B.R."/>
            <person name="Grisdale C."/>
            <person name="Hempe F."/>
            <person name="Henrissat B."/>
            <person name="Hoppner M.P."/>
            <person name="Ishida K.-I."/>
            <person name="Kim E."/>
            <person name="Koreny L."/>
            <person name="Kroth P.G."/>
            <person name="Liu Y."/>
            <person name="Malik S.-B."/>
            <person name="Maier U.G."/>
            <person name="McRose D."/>
            <person name="Mock T."/>
            <person name="Neilson J.A."/>
            <person name="Onodera N.T."/>
            <person name="Poole A.M."/>
            <person name="Pritham E.J."/>
            <person name="Richards T.A."/>
            <person name="Rocap G."/>
            <person name="Roy S.W."/>
            <person name="Sarai C."/>
            <person name="Schaack S."/>
            <person name="Shirato S."/>
            <person name="Slamovits C.H."/>
            <person name="Spencer D.F."/>
            <person name="Suzuki S."/>
            <person name="Worden A.Z."/>
            <person name="Zauner S."/>
            <person name="Barry K."/>
            <person name="Bell C."/>
            <person name="Bharti A.K."/>
            <person name="Crow J.A."/>
            <person name="Grimwood J."/>
            <person name="Kramer R."/>
            <person name="Lindquist E."/>
            <person name="Lucas S."/>
            <person name="Salamov A."/>
            <person name="McFadden G.I."/>
            <person name="Lane C.E."/>
            <person name="Keeling P.J."/>
            <person name="Gray M.W."/>
            <person name="Grigoriev I.V."/>
            <person name="Archibald J.M."/>
        </authorList>
    </citation>
    <scope>NUCLEOTIDE SEQUENCE</scope>
    <source>
        <strain evidence="3">CCMP2712</strain>
    </source>
</reference>
<protein>
    <recommendedName>
        <fullName evidence="4">EF-hand domain-containing protein</fullName>
    </recommendedName>
</protein>
<evidence type="ECO:0000313" key="2">
    <source>
        <dbReference type="EnsemblProtists" id="EKX32297"/>
    </source>
</evidence>
<sequence>MDLCCVVDAILIFLLRIPSASQRLHARRLDRLRDLDWEWMRSREIPPFSSLRVWMQEGSITCDGNPSYRRAVKFMTKTLAPPYIRFLFAQIDRDSTGDFDAMELMRPLHELFQIGENELEKNFQAMADPGVMAVKPAEFVQWWMCTRNNQAISQTSSKDLLRMSHLARKFLGLSMSP</sequence>
<gene>
    <name evidence="1" type="ORF">GUITHDRAFT_121530</name>
</gene>
<dbReference type="InterPro" id="IPR011992">
    <property type="entry name" value="EF-hand-dom_pair"/>
</dbReference>
<evidence type="ECO:0008006" key="4">
    <source>
        <dbReference type="Google" id="ProtNLM"/>
    </source>
</evidence>
<dbReference type="GeneID" id="17289033"/>
<reference evidence="1 3" key="1">
    <citation type="journal article" date="2012" name="Nature">
        <title>Algal genomes reveal evolutionary mosaicism and the fate of nucleomorphs.</title>
        <authorList>
            <consortium name="DOE Joint Genome Institute"/>
            <person name="Curtis B.A."/>
            <person name="Tanifuji G."/>
            <person name="Burki F."/>
            <person name="Gruber A."/>
            <person name="Irimia M."/>
            <person name="Maruyama S."/>
            <person name="Arias M.C."/>
            <person name="Ball S.G."/>
            <person name="Gile G.H."/>
            <person name="Hirakawa Y."/>
            <person name="Hopkins J.F."/>
            <person name="Kuo A."/>
            <person name="Rensing S.A."/>
            <person name="Schmutz J."/>
            <person name="Symeonidi A."/>
            <person name="Elias M."/>
            <person name="Eveleigh R.J."/>
            <person name="Herman E.K."/>
            <person name="Klute M.J."/>
            <person name="Nakayama T."/>
            <person name="Obornik M."/>
            <person name="Reyes-Prieto A."/>
            <person name="Armbrust E.V."/>
            <person name="Aves S.J."/>
            <person name="Beiko R.G."/>
            <person name="Coutinho P."/>
            <person name="Dacks J.B."/>
            <person name="Durnford D.G."/>
            <person name="Fast N.M."/>
            <person name="Green B.R."/>
            <person name="Grisdale C.J."/>
            <person name="Hempel F."/>
            <person name="Henrissat B."/>
            <person name="Hoppner M.P."/>
            <person name="Ishida K."/>
            <person name="Kim E."/>
            <person name="Koreny L."/>
            <person name="Kroth P.G."/>
            <person name="Liu Y."/>
            <person name="Malik S.B."/>
            <person name="Maier U.G."/>
            <person name="McRose D."/>
            <person name="Mock T."/>
            <person name="Neilson J.A."/>
            <person name="Onodera N.T."/>
            <person name="Poole A.M."/>
            <person name="Pritham E.J."/>
            <person name="Richards T.A."/>
            <person name="Rocap G."/>
            <person name="Roy S.W."/>
            <person name="Sarai C."/>
            <person name="Schaack S."/>
            <person name="Shirato S."/>
            <person name="Slamovits C.H."/>
            <person name="Spencer D.F."/>
            <person name="Suzuki S."/>
            <person name="Worden A.Z."/>
            <person name="Zauner S."/>
            <person name="Barry K."/>
            <person name="Bell C."/>
            <person name="Bharti A.K."/>
            <person name="Crow J.A."/>
            <person name="Grimwood J."/>
            <person name="Kramer R."/>
            <person name="Lindquist E."/>
            <person name="Lucas S."/>
            <person name="Salamov A."/>
            <person name="McFadden G.I."/>
            <person name="Lane C.E."/>
            <person name="Keeling P.J."/>
            <person name="Gray M.W."/>
            <person name="Grigoriev I.V."/>
            <person name="Archibald J.M."/>
        </authorList>
    </citation>
    <scope>NUCLEOTIDE SEQUENCE</scope>
    <source>
        <strain evidence="1 3">CCMP2712</strain>
    </source>
</reference>
<reference evidence="2" key="3">
    <citation type="submission" date="2015-06" db="UniProtKB">
        <authorList>
            <consortium name="EnsemblProtists"/>
        </authorList>
    </citation>
    <scope>IDENTIFICATION</scope>
</reference>
<keyword evidence="3" id="KW-1185">Reference proteome</keyword>
<evidence type="ECO:0000313" key="3">
    <source>
        <dbReference type="Proteomes" id="UP000011087"/>
    </source>
</evidence>
<dbReference type="EnsemblProtists" id="EKX32297">
    <property type="protein sequence ID" value="EKX32297"/>
    <property type="gene ID" value="GUITHDRAFT_121530"/>
</dbReference>
<dbReference type="EMBL" id="JH993199">
    <property type="protein sequence ID" value="EKX32297.1"/>
    <property type="molecule type" value="Genomic_DNA"/>
</dbReference>